<dbReference type="GO" id="GO:0009898">
    <property type="term" value="C:cytoplasmic side of plasma membrane"/>
    <property type="evidence" value="ECO:0007669"/>
    <property type="project" value="TreeGrafter"/>
</dbReference>
<keyword evidence="1" id="KW-0547">Nucleotide-binding</keyword>
<dbReference type="GO" id="GO:0016887">
    <property type="term" value="F:ATP hydrolysis activity"/>
    <property type="evidence" value="ECO:0007669"/>
    <property type="project" value="TreeGrafter"/>
</dbReference>
<dbReference type="AlphaFoldDB" id="A0A7G7MHE5"/>
<sequence>MTSIVSVHSFRGGTGKSNTTANVAAVLAGRGLRVGVVDLDILSPGIHVLFGVDQDGLEHHLDGYLWGRYPLRDAAREVTPPGVAGRIWLVPSSVAPHDIARIMAEGYDVGLLGEGVRSLAAELELDVLLLDTHPGLNEETLLSIALSDALAIVLRPDHQDYEGTHVTVSVARKLAVPRTVLVVNKTPESFDAAEVARRVTAAYDTPVAAVVPHSEELMVLSSGGILVLEHPDHPVAALYAQLADHLVGVRA</sequence>
<keyword evidence="2" id="KW-0067">ATP-binding</keyword>
<dbReference type="Pfam" id="PF10609">
    <property type="entry name" value="ParA"/>
    <property type="match status" value="1"/>
</dbReference>
<dbReference type="InterPro" id="IPR050625">
    <property type="entry name" value="ParA/MinD_ATPase"/>
</dbReference>
<dbReference type="GO" id="GO:0051782">
    <property type="term" value="P:negative regulation of cell division"/>
    <property type="evidence" value="ECO:0007669"/>
    <property type="project" value="TreeGrafter"/>
</dbReference>
<dbReference type="PANTHER" id="PTHR43384:SF10">
    <property type="entry name" value="ATPASE INVOLVED IN CHROMOSOME PARTITIONING, PARA_MIND FAMILY"/>
    <property type="match status" value="1"/>
</dbReference>
<dbReference type="GO" id="GO:0005829">
    <property type="term" value="C:cytosol"/>
    <property type="evidence" value="ECO:0007669"/>
    <property type="project" value="TreeGrafter"/>
</dbReference>
<dbReference type="PANTHER" id="PTHR43384">
    <property type="entry name" value="SEPTUM SITE-DETERMINING PROTEIN MIND HOMOLOG, CHLOROPLASTIC-RELATED"/>
    <property type="match status" value="1"/>
</dbReference>
<dbReference type="SUPFAM" id="SSF52540">
    <property type="entry name" value="P-loop containing nucleoside triphosphate hydrolases"/>
    <property type="match status" value="1"/>
</dbReference>
<proteinExistence type="predicted"/>
<evidence type="ECO:0000313" key="4">
    <source>
        <dbReference type="Proteomes" id="UP000515728"/>
    </source>
</evidence>
<dbReference type="Gene3D" id="3.40.50.300">
    <property type="entry name" value="P-loop containing nucleotide triphosphate hydrolases"/>
    <property type="match status" value="1"/>
</dbReference>
<reference evidence="3 4" key="1">
    <citation type="submission" date="2020-08" db="EMBL/GenBank/DDBJ databases">
        <authorList>
            <person name="Mo P."/>
        </authorList>
    </citation>
    <scope>NUCLEOTIDE SEQUENCE [LARGE SCALE GENOMIC DNA]</scope>
    <source>
        <strain evidence="3 4">CGMCC 4.1532</strain>
    </source>
</reference>
<dbReference type="InterPro" id="IPR033756">
    <property type="entry name" value="YlxH/NBP35"/>
</dbReference>
<dbReference type="InterPro" id="IPR027417">
    <property type="entry name" value="P-loop_NTPase"/>
</dbReference>
<evidence type="ECO:0000256" key="1">
    <source>
        <dbReference type="ARBA" id="ARBA00022741"/>
    </source>
</evidence>
<keyword evidence="4" id="KW-1185">Reference proteome</keyword>
<gene>
    <name evidence="3" type="ORF">H6H00_29905</name>
</gene>
<evidence type="ECO:0000256" key="2">
    <source>
        <dbReference type="ARBA" id="ARBA00022840"/>
    </source>
</evidence>
<protein>
    <submittedName>
        <fullName evidence="3">MinD/ParA family protein</fullName>
    </submittedName>
</protein>
<name>A0A7G7MHE5_9PSEU</name>
<dbReference type="EMBL" id="CP060131">
    <property type="protein sequence ID" value="QNG52206.1"/>
    <property type="molecule type" value="Genomic_DNA"/>
</dbReference>
<dbReference type="GO" id="GO:0005524">
    <property type="term" value="F:ATP binding"/>
    <property type="evidence" value="ECO:0007669"/>
    <property type="project" value="UniProtKB-KW"/>
</dbReference>
<dbReference type="Proteomes" id="UP000515728">
    <property type="component" value="Chromosome"/>
</dbReference>
<accession>A0A7G7MHE5</accession>
<dbReference type="RefSeq" id="WP_185718956.1">
    <property type="nucleotide sequence ID" value="NZ_BAAAWI010000001.1"/>
</dbReference>
<organism evidence="3 4">
    <name type="scientific">Pseudonocardia petroleophila</name>
    <dbReference type="NCBI Taxonomy" id="37331"/>
    <lineage>
        <taxon>Bacteria</taxon>
        <taxon>Bacillati</taxon>
        <taxon>Actinomycetota</taxon>
        <taxon>Actinomycetes</taxon>
        <taxon>Pseudonocardiales</taxon>
        <taxon>Pseudonocardiaceae</taxon>
        <taxon>Pseudonocardia</taxon>
    </lineage>
</organism>
<dbReference type="KEGG" id="ppel:H6H00_29905"/>
<evidence type="ECO:0000313" key="3">
    <source>
        <dbReference type="EMBL" id="QNG52206.1"/>
    </source>
</evidence>